<reference evidence="1 2" key="1">
    <citation type="submission" date="2017-01" db="EMBL/GenBank/DDBJ databases">
        <title>Planococcus faecalis genome complete sequence.</title>
        <authorList>
            <person name="Lee P.C."/>
        </authorList>
    </citation>
    <scope>NUCLEOTIDE SEQUENCE [LARGE SCALE GENOMIC DNA]</scope>
    <source>
        <strain evidence="1 2">AJ003</strain>
    </source>
</reference>
<protein>
    <recommendedName>
        <fullName evidence="3">Transposase</fullName>
    </recommendedName>
</protein>
<sequence>MPKGEKWVVKSQMCDKAVRRTKKNLKQIINGIRYVSGVNDQGRKIALYNSTVIGLHQYFRTATMISEDMGNIAYEVNACMKDHRMLRRIKKTGVITPDFIKKECDEEIISKYPIGRLDRQTNK</sequence>
<proteinExistence type="predicted"/>
<gene>
    <name evidence="1" type="ORF">AJGP001_07330</name>
</gene>
<dbReference type="Proteomes" id="UP000189661">
    <property type="component" value="Chromosome"/>
</dbReference>
<evidence type="ECO:0008006" key="3">
    <source>
        <dbReference type="Google" id="ProtNLM"/>
    </source>
</evidence>
<dbReference type="EMBL" id="CP019401">
    <property type="protein sequence ID" value="AQU79084.1"/>
    <property type="molecule type" value="Genomic_DNA"/>
</dbReference>
<name>A0ABM6IR65_9BACL</name>
<evidence type="ECO:0000313" key="2">
    <source>
        <dbReference type="Proteomes" id="UP000189661"/>
    </source>
</evidence>
<accession>A0ABM6IR65</accession>
<keyword evidence="2" id="KW-1185">Reference proteome</keyword>
<evidence type="ECO:0000313" key="1">
    <source>
        <dbReference type="EMBL" id="AQU79084.1"/>
    </source>
</evidence>
<organism evidence="1 2">
    <name type="scientific">Planococcus faecalis</name>
    <dbReference type="NCBI Taxonomy" id="1598147"/>
    <lineage>
        <taxon>Bacteria</taxon>
        <taxon>Bacillati</taxon>
        <taxon>Bacillota</taxon>
        <taxon>Bacilli</taxon>
        <taxon>Bacillales</taxon>
        <taxon>Caryophanaceae</taxon>
        <taxon>Planococcus</taxon>
    </lineage>
</organism>